<proteinExistence type="predicted"/>
<gene>
    <name evidence="1" type="ORF">FLAG1_12114</name>
</gene>
<protein>
    <submittedName>
        <fullName evidence="1">Uncharacterized protein</fullName>
    </submittedName>
</protein>
<organism evidence="1 2">
    <name type="scientific">Fusarium langsethiae</name>
    <dbReference type="NCBI Taxonomy" id="179993"/>
    <lineage>
        <taxon>Eukaryota</taxon>
        <taxon>Fungi</taxon>
        <taxon>Dikarya</taxon>
        <taxon>Ascomycota</taxon>
        <taxon>Pezizomycotina</taxon>
        <taxon>Sordariomycetes</taxon>
        <taxon>Hypocreomycetidae</taxon>
        <taxon>Hypocreales</taxon>
        <taxon>Nectriaceae</taxon>
        <taxon>Fusarium</taxon>
    </lineage>
</organism>
<comment type="caution">
    <text evidence="1">The sequence shown here is derived from an EMBL/GenBank/DDBJ whole genome shotgun (WGS) entry which is preliminary data.</text>
</comment>
<name>A0A0M9EL02_FUSLA</name>
<evidence type="ECO:0000313" key="2">
    <source>
        <dbReference type="Proteomes" id="UP000037904"/>
    </source>
</evidence>
<sequence length="107" mass="12698">MSFHCDQDTTDMRRNQYLNAIEDRMDWLPTEDQSQIPSALEVMMANLRIDDRIFDIPDVEMIDVFDIDQIQDVEMTDVCDLDEIQIPDSFEIEMTDNPRGPPRRLRF</sequence>
<dbReference type="AlphaFoldDB" id="A0A0M9EL02"/>
<keyword evidence="2" id="KW-1185">Reference proteome</keyword>
<reference evidence="1 2" key="1">
    <citation type="submission" date="2015-04" db="EMBL/GenBank/DDBJ databases">
        <title>The draft genome sequence of Fusarium langsethiae, a T-2/HT-2 mycotoxin producer.</title>
        <authorList>
            <person name="Lysoe E."/>
            <person name="Divon H.H."/>
            <person name="Terzi V."/>
            <person name="Orru L."/>
            <person name="Lamontanara A."/>
            <person name="Kolseth A.-K."/>
            <person name="Frandsen R.J."/>
            <person name="Nielsen K."/>
            <person name="Thrane U."/>
        </authorList>
    </citation>
    <scope>NUCLEOTIDE SEQUENCE [LARGE SCALE GENOMIC DNA]</scope>
    <source>
        <strain evidence="1 2">Fl201059</strain>
    </source>
</reference>
<dbReference type="EMBL" id="JXCE01001404">
    <property type="protein sequence ID" value="KPA35213.1"/>
    <property type="molecule type" value="Genomic_DNA"/>
</dbReference>
<accession>A0A0M9EL02</accession>
<evidence type="ECO:0000313" key="1">
    <source>
        <dbReference type="EMBL" id="KPA35213.1"/>
    </source>
</evidence>
<dbReference type="Proteomes" id="UP000037904">
    <property type="component" value="Unassembled WGS sequence"/>
</dbReference>